<name>A0A2T2N941_CORCC</name>
<dbReference type="InterPro" id="IPR016181">
    <property type="entry name" value="Acyl_CoA_acyltransferase"/>
</dbReference>
<dbReference type="PANTHER" id="PTHR42791:SF16">
    <property type="entry name" value="N-ACETYLTRANSFERASE DOMAIN-CONTAINING PROTEIN"/>
    <property type="match status" value="1"/>
</dbReference>
<organism evidence="2 3">
    <name type="scientific">Corynespora cassiicola Philippines</name>
    <dbReference type="NCBI Taxonomy" id="1448308"/>
    <lineage>
        <taxon>Eukaryota</taxon>
        <taxon>Fungi</taxon>
        <taxon>Dikarya</taxon>
        <taxon>Ascomycota</taxon>
        <taxon>Pezizomycotina</taxon>
        <taxon>Dothideomycetes</taxon>
        <taxon>Pleosporomycetidae</taxon>
        <taxon>Pleosporales</taxon>
        <taxon>Corynesporascaceae</taxon>
        <taxon>Corynespora</taxon>
    </lineage>
</organism>
<protein>
    <recommendedName>
        <fullName evidence="1">N-acetyltransferase domain-containing protein</fullName>
    </recommendedName>
</protein>
<evidence type="ECO:0000259" key="1">
    <source>
        <dbReference type="PROSITE" id="PS51186"/>
    </source>
</evidence>
<dbReference type="PROSITE" id="PS51186">
    <property type="entry name" value="GNAT"/>
    <property type="match status" value="1"/>
</dbReference>
<feature type="domain" description="N-acetyltransferase" evidence="1">
    <location>
        <begin position="77"/>
        <end position="209"/>
    </location>
</feature>
<proteinExistence type="predicted"/>
<keyword evidence="3" id="KW-1185">Reference proteome</keyword>
<feature type="non-terminal residue" evidence="2">
    <location>
        <position position="209"/>
    </location>
</feature>
<accession>A0A2T2N941</accession>
<evidence type="ECO:0000313" key="3">
    <source>
        <dbReference type="Proteomes" id="UP000240883"/>
    </source>
</evidence>
<dbReference type="EMBL" id="KZ678142">
    <property type="protein sequence ID" value="PSN61944.1"/>
    <property type="molecule type" value="Genomic_DNA"/>
</dbReference>
<dbReference type="CDD" id="cd04301">
    <property type="entry name" value="NAT_SF"/>
    <property type="match status" value="1"/>
</dbReference>
<dbReference type="STRING" id="1448308.A0A2T2N941"/>
<dbReference type="AlphaFoldDB" id="A0A2T2N941"/>
<gene>
    <name evidence="2" type="ORF">BS50DRAFT_475411</name>
</gene>
<evidence type="ECO:0000313" key="2">
    <source>
        <dbReference type="EMBL" id="PSN61944.1"/>
    </source>
</evidence>
<dbReference type="PANTHER" id="PTHR42791">
    <property type="entry name" value="GNAT FAMILY ACETYLTRANSFERASE"/>
    <property type="match status" value="1"/>
</dbReference>
<sequence length="209" mass="23738">IRIATSADLPAIARCWYDAFFDDEIIGNLMHPNRKKYPEDVYWFLLHGIRERYWDWRHQFIVAILSENGSEGVIGAADWRRVGVGGSKMDLAAWDPRSFVAPMIHLYHQWSLYLYPNRAADPGKSTFLDDATAKNHWVGEHKECWDLYVCGVHPDFQGCGIGQSLVNWGTDKADNEGVSCSVMCGEKNRGFYGKIGLVEEKIQGTHNQG</sequence>
<dbReference type="InterPro" id="IPR000182">
    <property type="entry name" value="GNAT_dom"/>
</dbReference>
<dbReference type="SUPFAM" id="SSF55729">
    <property type="entry name" value="Acyl-CoA N-acyltransferases (Nat)"/>
    <property type="match status" value="1"/>
</dbReference>
<dbReference type="Pfam" id="PF00583">
    <property type="entry name" value="Acetyltransf_1"/>
    <property type="match status" value="1"/>
</dbReference>
<dbReference type="Gene3D" id="3.40.630.30">
    <property type="match status" value="1"/>
</dbReference>
<dbReference type="Proteomes" id="UP000240883">
    <property type="component" value="Unassembled WGS sequence"/>
</dbReference>
<reference evidence="2 3" key="1">
    <citation type="journal article" date="2018" name="Front. Microbiol.">
        <title>Genome-Wide Analysis of Corynespora cassiicola Leaf Fall Disease Putative Effectors.</title>
        <authorList>
            <person name="Lopez D."/>
            <person name="Ribeiro S."/>
            <person name="Label P."/>
            <person name="Fumanal B."/>
            <person name="Venisse J.S."/>
            <person name="Kohler A."/>
            <person name="de Oliveira R.R."/>
            <person name="Labutti K."/>
            <person name="Lipzen A."/>
            <person name="Lail K."/>
            <person name="Bauer D."/>
            <person name="Ohm R.A."/>
            <person name="Barry K.W."/>
            <person name="Spatafora J."/>
            <person name="Grigoriev I.V."/>
            <person name="Martin F.M."/>
            <person name="Pujade-Renaud V."/>
        </authorList>
    </citation>
    <scope>NUCLEOTIDE SEQUENCE [LARGE SCALE GENOMIC DNA]</scope>
    <source>
        <strain evidence="2 3">Philippines</strain>
    </source>
</reference>
<dbReference type="InterPro" id="IPR052523">
    <property type="entry name" value="Trichothecene_AcTrans"/>
</dbReference>
<dbReference type="GO" id="GO:0016747">
    <property type="term" value="F:acyltransferase activity, transferring groups other than amino-acyl groups"/>
    <property type="evidence" value="ECO:0007669"/>
    <property type="project" value="InterPro"/>
</dbReference>
<feature type="non-terminal residue" evidence="2">
    <location>
        <position position="1"/>
    </location>
</feature>
<dbReference type="OrthoDB" id="2744543at2759"/>